<protein>
    <submittedName>
        <fullName evidence="3">Uncharacterized protein</fullName>
    </submittedName>
</protein>
<name>A0A8B6F615_MYTGA</name>
<feature type="non-terminal residue" evidence="3">
    <location>
        <position position="1"/>
    </location>
</feature>
<proteinExistence type="predicted"/>
<evidence type="ECO:0000256" key="2">
    <source>
        <dbReference type="SAM" id="Phobius"/>
    </source>
</evidence>
<feature type="transmembrane region" description="Helical" evidence="2">
    <location>
        <begin position="86"/>
        <end position="108"/>
    </location>
</feature>
<accession>A0A8B6F615</accession>
<keyword evidence="2" id="KW-0472">Membrane</keyword>
<feature type="region of interest" description="Disordered" evidence="1">
    <location>
        <begin position="129"/>
        <end position="151"/>
    </location>
</feature>
<keyword evidence="2" id="KW-1133">Transmembrane helix</keyword>
<keyword evidence="2" id="KW-0812">Transmembrane</keyword>
<dbReference type="EMBL" id="UYJE01006360">
    <property type="protein sequence ID" value="VDI45286.1"/>
    <property type="molecule type" value="Genomic_DNA"/>
</dbReference>
<reference evidence="3" key="1">
    <citation type="submission" date="2018-11" db="EMBL/GenBank/DDBJ databases">
        <authorList>
            <person name="Alioto T."/>
            <person name="Alioto T."/>
        </authorList>
    </citation>
    <scope>NUCLEOTIDE SEQUENCE</scope>
</reference>
<keyword evidence="4" id="KW-1185">Reference proteome</keyword>
<sequence>MAANTFIYDEPYDQGKHKKGTQHCHITNTNGDGLNNHYEDLDQVMSRISLANKEHHYKNDVMNTKHANDNNGDVQHTRLIHRNKRMVIGVLVGLFIGSLISGAVVFLISKYYTSISNIEGGLNQDNLVTPGTTEKYSDGDDRISGERMKTD</sequence>
<feature type="compositionally biased region" description="Basic and acidic residues" evidence="1">
    <location>
        <begin position="135"/>
        <end position="151"/>
    </location>
</feature>
<evidence type="ECO:0000313" key="4">
    <source>
        <dbReference type="Proteomes" id="UP000596742"/>
    </source>
</evidence>
<dbReference type="Proteomes" id="UP000596742">
    <property type="component" value="Unassembled WGS sequence"/>
</dbReference>
<evidence type="ECO:0000256" key="1">
    <source>
        <dbReference type="SAM" id="MobiDB-lite"/>
    </source>
</evidence>
<comment type="caution">
    <text evidence="3">The sequence shown here is derived from an EMBL/GenBank/DDBJ whole genome shotgun (WGS) entry which is preliminary data.</text>
</comment>
<dbReference type="AlphaFoldDB" id="A0A8B6F615"/>
<evidence type="ECO:0000313" key="3">
    <source>
        <dbReference type="EMBL" id="VDI45286.1"/>
    </source>
</evidence>
<gene>
    <name evidence="3" type="ORF">MGAL_10B086071</name>
</gene>
<organism evidence="3 4">
    <name type="scientific">Mytilus galloprovincialis</name>
    <name type="common">Mediterranean mussel</name>
    <dbReference type="NCBI Taxonomy" id="29158"/>
    <lineage>
        <taxon>Eukaryota</taxon>
        <taxon>Metazoa</taxon>
        <taxon>Spiralia</taxon>
        <taxon>Lophotrochozoa</taxon>
        <taxon>Mollusca</taxon>
        <taxon>Bivalvia</taxon>
        <taxon>Autobranchia</taxon>
        <taxon>Pteriomorphia</taxon>
        <taxon>Mytilida</taxon>
        <taxon>Mytiloidea</taxon>
        <taxon>Mytilidae</taxon>
        <taxon>Mytilinae</taxon>
        <taxon>Mytilus</taxon>
    </lineage>
</organism>